<keyword evidence="3" id="KW-1185">Reference proteome</keyword>
<reference evidence="2 3" key="2">
    <citation type="submission" date="2016-08" db="EMBL/GenBank/DDBJ databases">
        <title>Pervasive Adenine N6-methylation of Active Genes in Fungi.</title>
        <authorList>
            <consortium name="DOE Joint Genome Institute"/>
            <person name="Mondo S.J."/>
            <person name="Dannebaum R.O."/>
            <person name="Kuo R.C."/>
            <person name="Labutti K."/>
            <person name="Haridas S."/>
            <person name="Kuo A."/>
            <person name="Salamov A."/>
            <person name="Ahrendt S.R."/>
            <person name="Lipzen A."/>
            <person name="Sullivan W."/>
            <person name="Andreopoulos W.B."/>
            <person name="Clum A."/>
            <person name="Lindquist E."/>
            <person name="Daum C."/>
            <person name="Ramamoorthy G.K."/>
            <person name="Gryganskyi A."/>
            <person name="Culley D."/>
            <person name="Magnuson J.K."/>
            <person name="James T.Y."/>
            <person name="O'Malley M.A."/>
            <person name="Stajich J.E."/>
            <person name="Spatafora J.W."/>
            <person name="Visel A."/>
            <person name="Grigoriev I.V."/>
        </authorList>
    </citation>
    <scope>NUCLEOTIDE SEQUENCE [LARGE SCALE GENOMIC DNA]</scope>
    <source>
        <strain evidence="3">finn</strain>
    </source>
</reference>
<accession>A0A1Y1V2R2</accession>
<sequence length="412" mass="50320">MGIKILTSYLNNNIVLPSYQWKINKGLYFKLRNLKYSSSNSQIFYMKRKKKEKEAEGLVHDSRLKESDIEIPQKYTITELIRDNTRFVERKVNILINNQFPETPEEQFTRYLEIFYSNISSIRKLPYYLIPISMILRFYLIKKIKCNLFIYDRNDKHYKKFINYYKDNDADTDKEEEEEEEEEDDDDDDKKEKYNNENNQQEKTPLYWYEFESLLASCIAALTFSFLNKECYKYYDERHSVLSSNSNSTEINNGNYKRENYYKKYCHNMFINLNWQNERCLQQKTSWGTEDFMQDIELYNNSIQVYSEFYSVLYINSHFLQALKISESQKQYQPFYSMHHYVWEETFYNMIQIFKNNEEKHDYIYNIFNQVFTLNESKSYSTPVNTNVNNDKYLYYLQKIYFKVLNAILYTD</sequence>
<comment type="caution">
    <text evidence="2">The sequence shown here is derived from an EMBL/GenBank/DDBJ whole genome shotgun (WGS) entry which is preliminary data.</text>
</comment>
<protein>
    <submittedName>
        <fullName evidence="2">Uncharacterized protein</fullName>
    </submittedName>
</protein>
<evidence type="ECO:0000313" key="2">
    <source>
        <dbReference type="EMBL" id="ORX45955.1"/>
    </source>
</evidence>
<feature type="compositionally biased region" description="Acidic residues" evidence="1">
    <location>
        <begin position="172"/>
        <end position="189"/>
    </location>
</feature>
<dbReference type="AlphaFoldDB" id="A0A1Y1V2R2"/>
<dbReference type="EMBL" id="MCFH01000037">
    <property type="protein sequence ID" value="ORX45955.1"/>
    <property type="molecule type" value="Genomic_DNA"/>
</dbReference>
<gene>
    <name evidence="2" type="ORF">BCR36DRAFT_372444</name>
</gene>
<evidence type="ECO:0000313" key="3">
    <source>
        <dbReference type="Proteomes" id="UP000193719"/>
    </source>
</evidence>
<name>A0A1Y1V2R2_9FUNG</name>
<dbReference type="OrthoDB" id="10544695at2759"/>
<feature type="region of interest" description="Disordered" evidence="1">
    <location>
        <begin position="169"/>
        <end position="197"/>
    </location>
</feature>
<organism evidence="2 3">
    <name type="scientific">Piromyces finnis</name>
    <dbReference type="NCBI Taxonomy" id="1754191"/>
    <lineage>
        <taxon>Eukaryota</taxon>
        <taxon>Fungi</taxon>
        <taxon>Fungi incertae sedis</taxon>
        <taxon>Chytridiomycota</taxon>
        <taxon>Chytridiomycota incertae sedis</taxon>
        <taxon>Neocallimastigomycetes</taxon>
        <taxon>Neocallimastigales</taxon>
        <taxon>Neocallimastigaceae</taxon>
        <taxon>Piromyces</taxon>
    </lineage>
</organism>
<evidence type="ECO:0000256" key="1">
    <source>
        <dbReference type="SAM" id="MobiDB-lite"/>
    </source>
</evidence>
<reference evidence="2 3" key="1">
    <citation type="submission" date="2016-08" db="EMBL/GenBank/DDBJ databases">
        <title>Genomes of anaerobic fungi encode conserved fungal cellulosomes for biomass hydrolysis.</title>
        <authorList>
            <consortium name="DOE Joint Genome Institute"/>
            <person name="Haitjema C.H."/>
            <person name="Gilmore S.P."/>
            <person name="Henske J.K."/>
            <person name="Solomon K.V."/>
            <person name="De Groot R."/>
            <person name="Kuo A."/>
            <person name="Mondo S.J."/>
            <person name="Salamov A.A."/>
            <person name="Labutti K."/>
            <person name="Zhao Z."/>
            <person name="Chiniquy J."/>
            <person name="Barry K."/>
            <person name="Brewer H.M."/>
            <person name="Purvine S.O."/>
            <person name="Wright A.T."/>
            <person name="Boxma B."/>
            <person name="Van Alen T."/>
            <person name="Hackstein J.H."/>
            <person name="Baker S.E."/>
            <person name="Grigoriev I.V."/>
            <person name="O'Malley M.A."/>
        </authorList>
    </citation>
    <scope>NUCLEOTIDE SEQUENCE [LARGE SCALE GENOMIC DNA]</scope>
    <source>
        <strain evidence="3">finn</strain>
    </source>
</reference>
<proteinExistence type="predicted"/>
<dbReference type="Proteomes" id="UP000193719">
    <property type="component" value="Unassembled WGS sequence"/>
</dbReference>